<evidence type="ECO:0000256" key="1">
    <source>
        <dbReference type="ARBA" id="ARBA00022723"/>
    </source>
</evidence>
<dbReference type="GO" id="GO:0008270">
    <property type="term" value="F:zinc ion binding"/>
    <property type="evidence" value="ECO:0007669"/>
    <property type="project" value="UniProtKB-KW"/>
</dbReference>
<dbReference type="SUPFAM" id="SSF144232">
    <property type="entry name" value="HIT/MYND zinc finger-like"/>
    <property type="match status" value="1"/>
</dbReference>
<evidence type="ECO:0000259" key="6">
    <source>
        <dbReference type="PROSITE" id="PS50865"/>
    </source>
</evidence>
<dbReference type="AlphaFoldDB" id="A0A9W2YFT0"/>
<dbReference type="SUPFAM" id="SSF50494">
    <property type="entry name" value="Trypsin-like serine proteases"/>
    <property type="match status" value="1"/>
</dbReference>
<dbReference type="RefSeq" id="XP_055861539.1">
    <property type="nucleotide sequence ID" value="XM_056005564.1"/>
</dbReference>
<name>A0A9W2YFT0_BIOGL</name>
<dbReference type="RefSeq" id="XP_055861536.1">
    <property type="nucleotide sequence ID" value="XM_056005561.1"/>
</dbReference>
<keyword evidence="1" id="KW-0479">Metal-binding</keyword>
<dbReference type="Pfam" id="PF13365">
    <property type="entry name" value="Trypsin_2"/>
    <property type="match status" value="1"/>
</dbReference>
<dbReference type="InterPro" id="IPR002893">
    <property type="entry name" value="Znf_MYND"/>
</dbReference>
<keyword evidence="7" id="KW-1185">Reference proteome</keyword>
<dbReference type="InterPro" id="IPR009003">
    <property type="entry name" value="Peptidase_S1_PA"/>
</dbReference>
<sequence>MAAASTNHSGSGVLFNMSEQRQTPQPGLKCESKRFLPMEHDCSYCGKSSFSMKFCTNCWVAKYCDRECQKSHWPEHRHHCHKETDIRQLYKGGRMVEMEMVPDTEFLEASVNEDFLFLDLDKCPKNGYNDHANFIAVKEFTLQHLPKEIRHKCVADYILAESKTTVRVLVKWTSKNRPDTDACARCRGTRNTRTASGKFVLDNPDSFQVKDCPIPHCHRIKNLGPNHKIIEADLKIFTNKHVLYDEDELNRTEVDFFYDSKDKVGLVKEYATQLFYTKPSSDKTFFKVTIHDEELLHRLEQIDNDKSAAFWNLPSQVLRKMSAFAIVISHPHGMPKKISIGHVVRVTEENLTDETIANAKEAALLERTWFESHSEEDYLKFMAGLGRLNLPVYKIWYDTPTCQGSSGSPVIFGGRKCKDTWGPYMAFHSAYDIDSKLNYFKIVRFID</sequence>
<evidence type="ECO:0000256" key="2">
    <source>
        <dbReference type="ARBA" id="ARBA00022771"/>
    </source>
</evidence>
<evidence type="ECO:0000313" key="11">
    <source>
        <dbReference type="RefSeq" id="XP_055861539.1"/>
    </source>
</evidence>
<proteinExistence type="predicted"/>
<keyword evidence="3" id="KW-0862">Zinc</keyword>
<dbReference type="PROSITE" id="PS50865">
    <property type="entry name" value="ZF_MYND_2"/>
    <property type="match status" value="1"/>
</dbReference>
<dbReference type="Gene3D" id="6.10.140.2220">
    <property type="match status" value="1"/>
</dbReference>
<feature type="domain" description="MYND-type" evidence="6">
    <location>
        <begin position="42"/>
        <end position="80"/>
    </location>
</feature>
<feature type="compositionally biased region" description="Polar residues" evidence="5">
    <location>
        <begin position="1"/>
        <end position="10"/>
    </location>
</feature>
<gene>
    <name evidence="8 9 10 11" type="primary">LOC106073839</name>
</gene>
<protein>
    <submittedName>
        <fullName evidence="8 9">Uncharacterized protein LOC106073839</fullName>
    </submittedName>
</protein>
<evidence type="ECO:0000313" key="9">
    <source>
        <dbReference type="RefSeq" id="XP_055861537.1"/>
    </source>
</evidence>
<evidence type="ECO:0000313" key="7">
    <source>
        <dbReference type="Proteomes" id="UP001165740"/>
    </source>
</evidence>
<feature type="region of interest" description="Disordered" evidence="5">
    <location>
        <begin position="1"/>
        <end position="26"/>
    </location>
</feature>
<evidence type="ECO:0000256" key="4">
    <source>
        <dbReference type="PROSITE-ProRule" id="PRU00134"/>
    </source>
</evidence>
<dbReference type="RefSeq" id="XP_055861537.1">
    <property type="nucleotide sequence ID" value="XM_056005562.1"/>
</dbReference>
<dbReference type="RefSeq" id="XP_055861538.1">
    <property type="nucleotide sequence ID" value="XM_056005563.1"/>
</dbReference>
<reference evidence="8 9" key="1">
    <citation type="submission" date="2025-04" db="UniProtKB">
        <authorList>
            <consortium name="RefSeq"/>
        </authorList>
    </citation>
    <scope>IDENTIFICATION</scope>
</reference>
<evidence type="ECO:0000313" key="8">
    <source>
        <dbReference type="RefSeq" id="XP_055861536.1"/>
    </source>
</evidence>
<dbReference type="Proteomes" id="UP001165740">
    <property type="component" value="Chromosome 12"/>
</dbReference>
<accession>A0A9W2YFT0</accession>
<keyword evidence="2 4" id="KW-0863">Zinc-finger</keyword>
<dbReference type="GeneID" id="106073839"/>
<evidence type="ECO:0000256" key="3">
    <source>
        <dbReference type="ARBA" id="ARBA00022833"/>
    </source>
</evidence>
<evidence type="ECO:0000313" key="10">
    <source>
        <dbReference type="RefSeq" id="XP_055861538.1"/>
    </source>
</evidence>
<organism evidence="7 11">
    <name type="scientific">Biomphalaria glabrata</name>
    <name type="common">Bloodfluke planorb</name>
    <name type="synonym">Freshwater snail</name>
    <dbReference type="NCBI Taxonomy" id="6526"/>
    <lineage>
        <taxon>Eukaryota</taxon>
        <taxon>Metazoa</taxon>
        <taxon>Spiralia</taxon>
        <taxon>Lophotrochozoa</taxon>
        <taxon>Mollusca</taxon>
        <taxon>Gastropoda</taxon>
        <taxon>Heterobranchia</taxon>
        <taxon>Euthyneura</taxon>
        <taxon>Panpulmonata</taxon>
        <taxon>Hygrophila</taxon>
        <taxon>Lymnaeoidea</taxon>
        <taxon>Planorbidae</taxon>
        <taxon>Biomphalaria</taxon>
    </lineage>
</organism>
<dbReference type="Pfam" id="PF01753">
    <property type="entry name" value="zf-MYND"/>
    <property type="match status" value="1"/>
</dbReference>
<evidence type="ECO:0000256" key="5">
    <source>
        <dbReference type="SAM" id="MobiDB-lite"/>
    </source>
</evidence>